<organism evidence="3 4">
    <name type="scientific">Roseivirga seohaensis</name>
    <dbReference type="NCBI Taxonomy" id="1914963"/>
    <lineage>
        <taxon>Bacteria</taxon>
        <taxon>Pseudomonadati</taxon>
        <taxon>Bacteroidota</taxon>
        <taxon>Cytophagia</taxon>
        <taxon>Cytophagales</taxon>
        <taxon>Roseivirgaceae</taxon>
        <taxon>Roseivirga</taxon>
    </lineage>
</organism>
<sequence length="277" mass="30960">MKNILVPTDFSDTANRASEIAISIAEKAHAEIHFLHLQVTPLEWVKLDKQKEKRYPHILKQIGHARGELHKWVKKAEERGLVAKDFLVFDVSRDEILKHIPHHHHDFVIMGSNGASGVKELLIGSNAQKILRHTTVPVIIVKERSAWPMQNIVFASSFEEDVQAAFHTVVKFADLSEANIHLLNVNVPTAFEETEKSIEKMKAFHKSCPRKGTCTLNIYNALNEESGILSFAKSVNADLIAMITHGRTGFLNLAGKSIAESVANHSETSLLSLNLKE</sequence>
<dbReference type="InterPro" id="IPR014729">
    <property type="entry name" value="Rossmann-like_a/b/a_fold"/>
</dbReference>
<evidence type="ECO:0000256" key="1">
    <source>
        <dbReference type="ARBA" id="ARBA00008791"/>
    </source>
</evidence>
<evidence type="ECO:0000259" key="2">
    <source>
        <dbReference type="Pfam" id="PF00582"/>
    </source>
</evidence>
<dbReference type="CDD" id="cd00293">
    <property type="entry name" value="USP-like"/>
    <property type="match status" value="2"/>
</dbReference>
<dbReference type="InterPro" id="IPR006016">
    <property type="entry name" value="UspA"/>
</dbReference>
<accession>A0A150XKN4</accession>
<dbReference type="RefSeq" id="WP_062303395.1">
    <property type="nucleotide sequence ID" value="NZ_LRPB01000049.1"/>
</dbReference>
<proteinExistence type="inferred from homology"/>
<dbReference type="PRINTS" id="PR01438">
    <property type="entry name" value="UNVRSLSTRESS"/>
</dbReference>
<dbReference type="AlphaFoldDB" id="A0A150XKN4"/>
<dbReference type="SUPFAM" id="SSF52402">
    <property type="entry name" value="Adenine nucleotide alpha hydrolases-like"/>
    <property type="match status" value="2"/>
</dbReference>
<dbReference type="STRING" id="1914963.AWW67_13040"/>
<comment type="caution">
    <text evidence="3">The sequence shown here is derived from an EMBL/GenBank/DDBJ whole genome shotgun (WGS) entry which is preliminary data.</text>
</comment>
<gene>
    <name evidence="3" type="ORF">AWW67_13040</name>
</gene>
<dbReference type="Proteomes" id="UP000075663">
    <property type="component" value="Unassembled WGS sequence"/>
</dbReference>
<name>A0A150XKN4_9BACT</name>
<dbReference type="Pfam" id="PF00582">
    <property type="entry name" value="Usp"/>
    <property type="match status" value="2"/>
</dbReference>
<evidence type="ECO:0000313" key="3">
    <source>
        <dbReference type="EMBL" id="KYG79297.1"/>
    </source>
</evidence>
<feature type="domain" description="UspA" evidence="2">
    <location>
        <begin position="1"/>
        <end position="142"/>
    </location>
</feature>
<protein>
    <submittedName>
        <fullName evidence="3">Universal stress protein UspA</fullName>
    </submittedName>
</protein>
<comment type="similarity">
    <text evidence="1">Belongs to the universal stress protein A family.</text>
</comment>
<evidence type="ECO:0000313" key="4">
    <source>
        <dbReference type="Proteomes" id="UP000075663"/>
    </source>
</evidence>
<dbReference type="EMBL" id="LRPB01000049">
    <property type="protein sequence ID" value="KYG79297.1"/>
    <property type="molecule type" value="Genomic_DNA"/>
</dbReference>
<feature type="domain" description="UspA" evidence="2">
    <location>
        <begin position="226"/>
        <end position="271"/>
    </location>
</feature>
<dbReference type="InterPro" id="IPR006015">
    <property type="entry name" value="Universal_stress_UspA"/>
</dbReference>
<reference evidence="3 4" key="1">
    <citation type="submission" date="2016-01" db="EMBL/GenBank/DDBJ databases">
        <title>Genome sequencing of Roseivirga seohaensis SW-152.</title>
        <authorList>
            <person name="Selvaratnam C."/>
            <person name="Thevarajoo S."/>
            <person name="Goh K.M."/>
            <person name="Ee R."/>
            <person name="Chan K.-G."/>
            <person name="Chong C.S."/>
        </authorList>
    </citation>
    <scope>NUCLEOTIDE SEQUENCE [LARGE SCALE GENOMIC DNA]</scope>
    <source>
        <strain evidence="3 4">SW-152</strain>
    </source>
</reference>
<dbReference type="PANTHER" id="PTHR46268:SF6">
    <property type="entry name" value="UNIVERSAL STRESS PROTEIN UP12"/>
    <property type="match status" value="1"/>
</dbReference>
<dbReference type="PANTHER" id="PTHR46268">
    <property type="entry name" value="STRESS RESPONSE PROTEIN NHAX"/>
    <property type="match status" value="1"/>
</dbReference>
<dbReference type="Gene3D" id="3.40.50.620">
    <property type="entry name" value="HUPs"/>
    <property type="match status" value="2"/>
</dbReference>